<feature type="domain" description="HTH merR-type" evidence="2">
    <location>
        <begin position="6"/>
        <end position="74"/>
    </location>
</feature>
<dbReference type="SUPFAM" id="SSF46955">
    <property type="entry name" value="Putative DNA-binding domain"/>
    <property type="match status" value="1"/>
</dbReference>
<dbReference type="PANTHER" id="PTHR30204:SF93">
    <property type="entry name" value="HTH MERR-TYPE DOMAIN-CONTAINING PROTEIN"/>
    <property type="match status" value="1"/>
</dbReference>
<keyword evidence="4" id="KW-1185">Reference proteome</keyword>
<dbReference type="Pfam" id="PF13411">
    <property type="entry name" value="MerR_1"/>
    <property type="match status" value="1"/>
</dbReference>
<dbReference type="PROSITE" id="PS50937">
    <property type="entry name" value="HTH_MERR_2"/>
    <property type="match status" value="1"/>
</dbReference>
<keyword evidence="1" id="KW-0238">DNA-binding</keyword>
<name>A0ABS7RJ09_9ACTN</name>
<dbReference type="RefSeq" id="WP_221024841.1">
    <property type="nucleotide sequence ID" value="NZ_JAIEZQ010000002.1"/>
</dbReference>
<organism evidence="3 4">
    <name type="scientific">Nocardioides jiangsuensis</name>
    <dbReference type="NCBI Taxonomy" id="2866161"/>
    <lineage>
        <taxon>Bacteria</taxon>
        <taxon>Bacillati</taxon>
        <taxon>Actinomycetota</taxon>
        <taxon>Actinomycetes</taxon>
        <taxon>Propionibacteriales</taxon>
        <taxon>Nocardioidaceae</taxon>
        <taxon>Nocardioides</taxon>
    </lineage>
</organism>
<sequence length="246" mass="27358">MNAHPEMTIDQLAASAQMTVRNVRAYASRGLIPAPRLVGRTGYYGPEHLSRLQLIRDLVDRGYTLAAVEKALVQHTSSTAGHALDLLATLADPLGQDEEPEEMTVEALARLAGTEHQSVFLDRLIELGMVERIDEENVRLLRPFVVRAGAKAMALGLDRTSVVELLPLIATHTRVIAQRFVDEFRQQLWNPFVEAGLPEEQWPQMLKSIETILPVASQAVLAIFRDELNKVIQEALGEEINRIVDA</sequence>
<dbReference type="Proteomes" id="UP000754710">
    <property type="component" value="Unassembled WGS sequence"/>
</dbReference>
<dbReference type="SMART" id="SM00422">
    <property type="entry name" value="HTH_MERR"/>
    <property type="match status" value="1"/>
</dbReference>
<dbReference type="InterPro" id="IPR009061">
    <property type="entry name" value="DNA-bd_dom_put_sf"/>
</dbReference>
<proteinExistence type="predicted"/>
<gene>
    <name evidence="3" type="ORF">K1X13_09410</name>
</gene>
<comment type="caution">
    <text evidence="3">The sequence shown here is derived from an EMBL/GenBank/DDBJ whole genome shotgun (WGS) entry which is preliminary data.</text>
</comment>
<dbReference type="InterPro" id="IPR000551">
    <property type="entry name" value="MerR-type_HTH_dom"/>
</dbReference>
<evidence type="ECO:0000259" key="2">
    <source>
        <dbReference type="PROSITE" id="PS50937"/>
    </source>
</evidence>
<evidence type="ECO:0000313" key="4">
    <source>
        <dbReference type="Proteomes" id="UP000754710"/>
    </source>
</evidence>
<dbReference type="Gene3D" id="1.10.1660.10">
    <property type="match status" value="1"/>
</dbReference>
<accession>A0ABS7RJ09</accession>
<evidence type="ECO:0000256" key="1">
    <source>
        <dbReference type="ARBA" id="ARBA00023125"/>
    </source>
</evidence>
<dbReference type="InterPro" id="IPR047057">
    <property type="entry name" value="MerR_fam"/>
</dbReference>
<reference evidence="3 4" key="1">
    <citation type="submission" date="2021-08" db="EMBL/GenBank/DDBJ databases">
        <title>Nocardioides bacterium WL0053 sp. nov., isolated from the sediment.</title>
        <authorList>
            <person name="Wang L."/>
            <person name="Zhang D."/>
            <person name="Zhang A."/>
        </authorList>
    </citation>
    <scope>NUCLEOTIDE SEQUENCE [LARGE SCALE GENOMIC DNA]</scope>
    <source>
        <strain evidence="3 4">WL0053</strain>
    </source>
</reference>
<protein>
    <submittedName>
        <fullName evidence="3">MerR family transcriptional regulator</fullName>
    </submittedName>
</protein>
<dbReference type="EMBL" id="JAIEZQ010000002">
    <property type="protein sequence ID" value="MBY9075035.1"/>
    <property type="molecule type" value="Genomic_DNA"/>
</dbReference>
<evidence type="ECO:0000313" key="3">
    <source>
        <dbReference type="EMBL" id="MBY9075035.1"/>
    </source>
</evidence>
<dbReference type="PANTHER" id="PTHR30204">
    <property type="entry name" value="REDOX-CYCLING DRUG-SENSING TRANSCRIPTIONAL ACTIVATOR SOXR"/>
    <property type="match status" value="1"/>
</dbReference>